<dbReference type="SMART" id="SM00079">
    <property type="entry name" value="PBPe"/>
    <property type="match status" value="1"/>
</dbReference>
<evidence type="ECO:0000259" key="12">
    <source>
        <dbReference type="SMART" id="SM00062"/>
    </source>
</evidence>
<keyword evidence="9" id="KW-0407">Ion channel</keyword>
<feature type="chain" id="PRO_5045725975" evidence="11">
    <location>
        <begin position="23"/>
        <end position="372"/>
    </location>
</feature>
<evidence type="ECO:0000256" key="2">
    <source>
        <dbReference type="ARBA" id="ARBA00022448"/>
    </source>
</evidence>
<keyword evidence="15" id="KW-1185">Reference proteome</keyword>
<dbReference type="PANTHER" id="PTHR18966">
    <property type="entry name" value="IONOTROPIC GLUTAMATE RECEPTOR"/>
    <property type="match status" value="1"/>
</dbReference>
<feature type="signal peptide" evidence="11">
    <location>
        <begin position="1"/>
        <end position="22"/>
    </location>
</feature>
<evidence type="ECO:0000313" key="14">
    <source>
        <dbReference type="EMBL" id="MDM8562204.1"/>
    </source>
</evidence>
<keyword evidence="11" id="KW-0732">Signal</keyword>
<evidence type="ECO:0000256" key="9">
    <source>
        <dbReference type="ARBA" id="ARBA00023303"/>
    </source>
</evidence>
<keyword evidence="4 10" id="KW-1133">Transmembrane helix</keyword>
<dbReference type="SUPFAM" id="SSF53850">
    <property type="entry name" value="Periplasmic binding protein-like II"/>
    <property type="match status" value="1"/>
</dbReference>
<evidence type="ECO:0000256" key="4">
    <source>
        <dbReference type="ARBA" id="ARBA00022989"/>
    </source>
</evidence>
<dbReference type="Pfam" id="PF00497">
    <property type="entry name" value="SBP_bac_3"/>
    <property type="match status" value="1"/>
</dbReference>
<evidence type="ECO:0000313" key="15">
    <source>
        <dbReference type="Proteomes" id="UP001171945"/>
    </source>
</evidence>
<dbReference type="Gene3D" id="3.40.190.10">
    <property type="entry name" value="Periplasmic binding protein-like II"/>
    <property type="match status" value="2"/>
</dbReference>
<name>A0ABT7VRB5_9GAMM</name>
<evidence type="ECO:0000256" key="8">
    <source>
        <dbReference type="ARBA" id="ARBA00023180"/>
    </source>
</evidence>
<keyword evidence="5" id="KW-0406">Ion transport</keyword>
<keyword evidence="8" id="KW-0325">Glycoprotein</keyword>
<feature type="domain" description="Solute-binding protein family 3/N-terminal" evidence="12">
    <location>
        <begin position="27"/>
        <end position="369"/>
    </location>
</feature>
<keyword evidence="3 10" id="KW-0812">Transmembrane</keyword>
<evidence type="ECO:0000256" key="3">
    <source>
        <dbReference type="ARBA" id="ARBA00022692"/>
    </source>
</evidence>
<keyword evidence="6 10" id="KW-0472">Membrane</keyword>
<reference evidence="14" key="1">
    <citation type="submission" date="2023-06" db="EMBL/GenBank/DDBJ databases">
        <title>Uncultivated large filamentous bacteria from sulfidic sediments reveal new species and different genomic features in energy metabolism and defense.</title>
        <authorList>
            <person name="Fonseca A."/>
        </authorList>
    </citation>
    <scope>NUCLEOTIDE SEQUENCE</scope>
    <source>
        <strain evidence="14">HSG4</strain>
    </source>
</reference>
<gene>
    <name evidence="14" type="ORF">QUF54_02505</name>
</gene>
<comment type="caution">
    <text evidence="14">The sequence shown here is derived from an EMBL/GenBank/DDBJ whole genome shotgun (WGS) entry which is preliminary data.</text>
</comment>
<protein>
    <submittedName>
        <fullName evidence="14">Transporter substrate-binding domain-containing protein</fullName>
    </submittedName>
</protein>
<evidence type="ECO:0000259" key="13">
    <source>
        <dbReference type="SMART" id="SM00079"/>
    </source>
</evidence>
<comment type="subcellular location">
    <subcellularLocation>
        <location evidence="1">Membrane</location>
        <topology evidence="1">Multi-pass membrane protein</topology>
    </subcellularLocation>
</comment>
<feature type="transmembrane region" description="Helical" evidence="10">
    <location>
        <begin position="213"/>
        <end position="243"/>
    </location>
</feature>
<dbReference type="InterPro" id="IPR001638">
    <property type="entry name" value="Solute-binding_3/MltF_N"/>
</dbReference>
<sequence>MLLFINNILIFLLLILSFPAHAEAQKTLRLAIKPSEPWVMYDVNLPPEKRKPVGFSIELWQGIAKEIGVKTQWVYEKNVPDLLNSVQEGRADAGISAITIRSDREKKVDFSNSMFELGLQIMVKEESGTTYPIMIAFNEIKKFINPLNISIFLLTLFFVVHLRWWVDKWSSKESQICSRHYWHGLYDAFWWSITMLLTWEAPKNRGLARLIDLSWHFIGLIALGILTGIVAASLTIQAIGGAINSEKDLPGKKVAAVATDAPRNYLENIGARVVPVSSLDQGIDMLLKGEVDALVHDGPRLLYMAKQINQQQNTGVAVLPALFNNQNYGIIFPNGSQYLETVNRALLKLREQQGLNKSFHQQLRDKWIPQTN</sequence>
<feature type="domain" description="Ionotropic glutamate receptor C-terminal" evidence="13">
    <location>
        <begin position="27"/>
        <end position="370"/>
    </location>
</feature>
<evidence type="ECO:0000256" key="6">
    <source>
        <dbReference type="ARBA" id="ARBA00023136"/>
    </source>
</evidence>
<dbReference type="Proteomes" id="UP001171945">
    <property type="component" value="Unassembled WGS sequence"/>
</dbReference>
<accession>A0ABT7VRB5</accession>
<dbReference type="EMBL" id="JAUCGM010000085">
    <property type="protein sequence ID" value="MDM8562204.1"/>
    <property type="molecule type" value="Genomic_DNA"/>
</dbReference>
<proteinExistence type="predicted"/>
<dbReference type="Gene3D" id="1.10.287.70">
    <property type="match status" value="1"/>
</dbReference>
<dbReference type="InterPro" id="IPR015683">
    <property type="entry name" value="Ionotropic_Glu_rcpt"/>
</dbReference>
<dbReference type="InterPro" id="IPR001320">
    <property type="entry name" value="Iontro_rcpt_C"/>
</dbReference>
<evidence type="ECO:0000256" key="7">
    <source>
        <dbReference type="ARBA" id="ARBA00023170"/>
    </source>
</evidence>
<evidence type="ECO:0000256" key="5">
    <source>
        <dbReference type="ARBA" id="ARBA00023065"/>
    </source>
</evidence>
<evidence type="ECO:0000256" key="10">
    <source>
        <dbReference type="SAM" id="Phobius"/>
    </source>
</evidence>
<evidence type="ECO:0000256" key="11">
    <source>
        <dbReference type="SAM" id="SignalP"/>
    </source>
</evidence>
<feature type="transmembrane region" description="Helical" evidence="10">
    <location>
        <begin position="143"/>
        <end position="164"/>
    </location>
</feature>
<dbReference type="SUPFAM" id="SSF81324">
    <property type="entry name" value="Voltage-gated potassium channels"/>
    <property type="match status" value="1"/>
</dbReference>
<keyword evidence="2" id="KW-0813">Transport</keyword>
<evidence type="ECO:0000256" key="1">
    <source>
        <dbReference type="ARBA" id="ARBA00004141"/>
    </source>
</evidence>
<dbReference type="SMART" id="SM00062">
    <property type="entry name" value="PBPb"/>
    <property type="match status" value="1"/>
</dbReference>
<organism evidence="14 15">
    <name type="scientific">Candidatus Marithioploca araucensis</name>
    <dbReference type="NCBI Taxonomy" id="70273"/>
    <lineage>
        <taxon>Bacteria</taxon>
        <taxon>Pseudomonadati</taxon>
        <taxon>Pseudomonadota</taxon>
        <taxon>Gammaproteobacteria</taxon>
        <taxon>Thiotrichales</taxon>
        <taxon>Thiotrichaceae</taxon>
        <taxon>Candidatus Marithioploca</taxon>
    </lineage>
</organism>
<keyword evidence="7" id="KW-0675">Receptor</keyword>